<dbReference type="SUPFAM" id="SSF101898">
    <property type="entry name" value="NHL repeat"/>
    <property type="match status" value="2"/>
</dbReference>
<dbReference type="InterPro" id="IPR015943">
    <property type="entry name" value="WD40/YVTN_repeat-like_dom_sf"/>
</dbReference>
<feature type="chain" id="PRO_5045580418" evidence="2">
    <location>
        <begin position="19"/>
        <end position="763"/>
    </location>
</feature>
<dbReference type="InterPro" id="IPR011110">
    <property type="entry name" value="Reg_prop"/>
</dbReference>
<dbReference type="Gene3D" id="2.130.10.10">
    <property type="entry name" value="YVTN repeat-like/Quinoprotein amine dehydrogenase"/>
    <property type="match status" value="3"/>
</dbReference>
<dbReference type="Pfam" id="PF07494">
    <property type="entry name" value="Reg_prop"/>
    <property type="match status" value="1"/>
</dbReference>
<accession>A0ABX7DV41</accession>
<organism evidence="4 5">
    <name type="scientific">Aequorivita iocasae</name>
    <dbReference type="NCBI Taxonomy" id="2803865"/>
    <lineage>
        <taxon>Bacteria</taxon>
        <taxon>Pseudomonadati</taxon>
        <taxon>Bacteroidota</taxon>
        <taxon>Flavobacteriia</taxon>
        <taxon>Flavobacteriales</taxon>
        <taxon>Flavobacteriaceae</taxon>
        <taxon>Aequorivita</taxon>
    </lineage>
</organism>
<feature type="domain" description="PorZ N-terminal beta-propeller" evidence="3">
    <location>
        <begin position="44"/>
        <end position="205"/>
    </location>
</feature>
<evidence type="ECO:0000313" key="5">
    <source>
        <dbReference type="Proteomes" id="UP000629420"/>
    </source>
</evidence>
<gene>
    <name evidence="4" type="ORF">JK629_04220</name>
</gene>
<dbReference type="Pfam" id="PF21544">
    <property type="entry name" value="PorZ_N_b_propeller"/>
    <property type="match status" value="1"/>
</dbReference>
<dbReference type="RefSeq" id="WP_202337382.1">
    <property type="nucleotide sequence ID" value="NZ_CP068439.1"/>
</dbReference>
<dbReference type="Proteomes" id="UP000629420">
    <property type="component" value="Chromosome"/>
</dbReference>
<keyword evidence="5" id="KW-1185">Reference proteome</keyword>
<name>A0ABX7DV41_9FLAO</name>
<reference evidence="4 5" key="1">
    <citation type="submission" date="2021-01" db="EMBL/GenBank/DDBJ databases">
        <title>Aequorivita sp. strain KX20305, a bacterium isolated from the sediment collected at a cold seep field in South China Sea.</title>
        <authorList>
            <person name="Zhang H."/>
            <person name="Li C."/>
        </authorList>
    </citation>
    <scope>NUCLEOTIDE SEQUENCE [LARGE SCALE GENOMIC DNA]</scope>
    <source>
        <strain evidence="4 5">KX20305</strain>
    </source>
</reference>
<protein>
    <submittedName>
        <fullName evidence="4">T9SS type A sorting domain-containing protein</fullName>
    </submittedName>
</protein>
<evidence type="ECO:0000259" key="3">
    <source>
        <dbReference type="Pfam" id="PF21544"/>
    </source>
</evidence>
<dbReference type="EMBL" id="CP068439">
    <property type="protein sequence ID" value="QQX77486.1"/>
    <property type="molecule type" value="Genomic_DNA"/>
</dbReference>
<dbReference type="NCBIfam" id="TIGR04183">
    <property type="entry name" value="Por_Secre_tail"/>
    <property type="match status" value="1"/>
</dbReference>
<feature type="signal peptide" evidence="2">
    <location>
        <begin position="1"/>
        <end position="18"/>
    </location>
</feature>
<evidence type="ECO:0000256" key="1">
    <source>
        <dbReference type="ARBA" id="ARBA00022729"/>
    </source>
</evidence>
<dbReference type="InterPro" id="IPR026444">
    <property type="entry name" value="Secre_tail"/>
</dbReference>
<dbReference type="InterPro" id="IPR048954">
    <property type="entry name" value="PorZ_N"/>
</dbReference>
<evidence type="ECO:0000256" key="2">
    <source>
        <dbReference type="SAM" id="SignalP"/>
    </source>
</evidence>
<sequence length="763" mass="84164">MKRWAIAFLIILPLLAAAQNFEDRWTGHFSYASVKDISQGDNKIYVGAENAVFTYDLSTQQIQTLSTVNGLSGNAITTLHYSESYDLLIIGYESGLIEIVKEGEENVLKVVDILEKQTIPPDRKRINNFTEFNENLYIATQYGISVYDLSRLEFGDTYFIGDGGAQINIVQTIVQEPYIFAASSTSGMRRAFVADDNLIDYQNWTTIMGGGFRAAEKLGNELYASNRSNTILRFTPNGVTTAVQNFNTEVLNFRMADDLLTITTKNSVQAFSEGYVQEAIVDNILDFELDLLSGYAFNNNFYVGTNEDGLLVVPFGSMQATQVLPNGPIRNSPFAIDASPGQLWVAFGEVDVDYNPFPISKYGISHLKDTLWNNIDYEDLRTSLNAEPTDLVKVTINPENQDEVFMSSFEKGLLKIVDETPTILYDQTNSPLDRIIINGADAGIRILGSQFDSQGNLWFVQSKEKEGLIKLTPGGQFQKTDISSIITNESEIALTELAISREGYVFFGSYGNGVIGYNPTANKFNIITENAGNLPTNNIRALTFDKQNRLWIGTLKGVRVLFSPGSFFEEGATPTAQAIIILEDGVGQELLFQQSITDIEVDGSNNKWISTATSGVFYLSPNGQETLLRFTKDNSPLPSNNVQDISIDPFTGVVYFATTQGIVAYRGSATAPSDNLENVRAYPNPVRPGFNGNVTIDGLTAQANVKITDITGSLVFEETSEGGSVLWDTTAFGKYKVRSGVYLVLVTTEDNLETKVAKIMIIR</sequence>
<proteinExistence type="predicted"/>
<evidence type="ECO:0000313" key="4">
    <source>
        <dbReference type="EMBL" id="QQX77486.1"/>
    </source>
</evidence>
<keyword evidence="1 2" id="KW-0732">Signal</keyword>